<evidence type="ECO:0000313" key="3">
    <source>
        <dbReference type="Proteomes" id="UP000271098"/>
    </source>
</evidence>
<dbReference type="InterPro" id="IPR016186">
    <property type="entry name" value="C-type_lectin-like/link_sf"/>
</dbReference>
<reference evidence="4" key="1">
    <citation type="submission" date="2016-06" db="UniProtKB">
        <authorList>
            <consortium name="WormBaseParasite"/>
        </authorList>
    </citation>
    <scope>IDENTIFICATION</scope>
</reference>
<dbReference type="WBParaSite" id="GPUH_0001672901-mRNA-1">
    <property type="protein sequence ID" value="GPUH_0001672901-mRNA-1"/>
    <property type="gene ID" value="GPUH_0001672901"/>
</dbReference>
<accession>A0A183E6W6</accession>
<dbReference type="Gene3D" id="3.10.100.10">
    <property type="entry name" value="Mannose-Binding Protein A, subunit A"/>
    <property type="match status" value="1"/>
</dbReference>
<gene>
    <name evidence="2" type="ORF">GPUH_LOCUS16707</name>
</gene>
<dbReference type="InterPro" id="IPR001304">
    <property type="entry name" value="C-type_lectin-like"/>
</dbReference>
<dbReference type="PROSITE" id="PS50041">
    <property type="entry name" value="C_TYPE_LECTIN_2"/>
    <property type="match status" value="1"/>
</dbReference>
<dbReference type="OrthoDB" id="5841082at2759"/>
<protein>
    <submittedName>
        <fullName evidence="4">C-type lectin domain-containing protein</fullName>
    </submittedName>
</protein>
<dbReference type="EMBL" id="UYRT01084127">
    <property type="protein sequence ID" value="VDN28391.1"/>
    <property type="molecule type" value="Genomic_DNA"/>
</dbReference>
<organism evidence="4">
    <name type="scientific">Gongylonema pulchrum</name>
    <dbReference type="NCBI Taxonomy" id="637853"/>
    <lineage>
        <taxon>Eukaryota</taxon>
        <taxon>Metazoa</taxon>
        <taxon>Ecdysozoa</taxon>
        <taxon>Nematoda</taxon>
        <taxon>Chromadorea</taxon>
        <taxon>Rhabditida</taxon>
        <taxon>Spirurina</taxon>
        <taxon>Spiruromorpha</taxon>
        <taxon>Spiruroidea</taxon>
        <taxon>Gongylonematidae</taxon>
        <taxon>Gongylonema</taxon>
    </lineage>
</organism>
<dbReference type="PANTHER" id="PTHR22803">
    <property type="entry name" value="MANNOSE, PHOSPHOLIPASE, LECTIN RECEPTOR RELATED"/>
    <property type="match status" value="1"/>
</dbReference>
<evidence type="ECO:0000313" key="4">
    <source>
        <dbReference type="WBParaSite" id="GPUH_0001672901-mRNA-1"/>
    </source>
</evidence>
<dbReference type="AlphaFoldDB" id="A0A183E6W6"/>
<evidence type="ECO:0000313" key="2">
    <source>
        <dbReference type="EMBL" id="VDN28391.1"/>
    </source>
</evidence>
<dbReference type="CDD" id="cd00037">
    <property type="entry name" value="CLECT"/>
    <property type="match status" value="1"/>
</dbReference>
<dbReference type="SMART" id="SM00034">
    <property type="entry name" value="CLECT"/>
    <property type="match status" value="1"/>
</dbReference>
<dbReference type="InterPro" id="IPR050111">
    <property type="entry name" value="C-type_lectin/snaclec_domain"/>
</dbReference>
<keyword evidence="3" id="KW-1185">Reference proteome</keyword>
<dbReference type="InterPro" id="IPR016187">
    <property type="entry name" value="CTDL_fold"/>
</dbReference>
<sequence length="110" mass="12261">MNYEDAENKCKEIGAHISSVDSPAENEFISSINLALESQYSALRLFIGLKLVGGKYVWADGEPYDYSNWDEAKPAGGCKEDFVVMIPARNGIWEWICKKCGVYGAICEIE</sequence>
<feature type="domain" description="C-type lectin" evidence="1">
    <location>
        <begin position="1"/>
        <end position="100"/>
    </location>
</feature>
<reference evidence="2 3" key="2">
    <citation type="submission" date="2018-11" db="EMBL/GenBank/DDBJ databases">
        <authorList>
            <consortium name="Pathogen Informatics"/>
        </authorList>
    </citation>
    <scope>NUCLEOTIDE SEQUENCE [LARGE SCALE GENOMIC DNA]</scope>
</reference>
<dbReference type="SUPFAM" id="SSF56436">
    <property type="entry name" value="C-type lectin-like"/>
    <property type="match status" value="1"/>
</dbReference>
<dbReference type="Proteomes" id="UP000271098">
    <property type="component" value="Unassembled WGS sequence"/>
</dbReference>
<proteinExistence type="predicted"/>
<evidence type="ECO:0000259" key="1">
    <source>
        <dbReference type="PROSITE" id="PS50041"/>
    </source>
</evidence>
<dbReference type="Pfam" id="PF00059">
    <property type="entry name" value="Lectin_C"/>
    <property type="match status" value="1"/>
</dbReference>
<name>A0A183E6W6_9BILA</name>